<sequence length="308" mass="34518">MKSPSQTNAIDFDSAKLQRLGFGQQPPLPERPVSLAQLRQQLSLQLQTSLEPQRILGLFYREIQRLVPLDALSYQHKASDLRLEYGQRGHHSISYSLSHEGEHLGELVFRRNQRFSEQELGNLESSLSALMYPMRNALLYRAATQSALRDPLTDTGNRIAMDQTLQREIEMSRRHLQPLSLLMLDIDHFKHINDNHGHSAGDDVLRGVAASIKSQLRNVDMVFRFGGEEFLILLSNTGREAAAMVGERLRFAAQAKNFSADGNLIELTVSLGCSTLLPGESAESLLRRADSALYVAKREGRNRLAMAG</sequence>
<comment type="catalytic activity">
    <reaction evidence="4">
        <text>2 GTP = 3',3'-c-di-GMP + 2 diphosphate</text>
        <dbReference type="Rhea" id="RHEA:24898"/>
        <dbReference type="ChEBI" id="CHEBI:33019"/>
        <dbReference type="ChEBI" id="CHEBI:37565"/>
        <dbReference type="ChEBI" id="CHEBI:58805"/>
        <dbReference type="EC" id="2.7.7.65"/>
    </reaction>
</comment>
<dbReference type="EMBL" id="CABVHP010000004">
    <property type="protein sequence ID" value="VVN90181.1"/>
    <property type="molecule type" value="Genomic_DNA"/>
</dbReference>
<dbReference type="InterPro" id="IPR050469">
    <property type="entry name" value="Diguanylate_Cyclase"/>
</dbReference>
<dbReference type="GO" id="GO:1902201">
    <property type="term" value="P:negative regulation of bacterial-type flagellum-dependent cell motility"/>
    <property type="evidence" value="ECO:0007669"/>
    <property type="project" value="TreeGrafter"/>
</dbReference>
<dbReference type="GO" id="GO:0052621">
    <property type="term" value="F:diguanylate cyclase activity"/>
    <property type="evidence" value="ECO:0007669"/>
    <property type="project" value="UniProtKB-EC"/>
</dbReference>
<comment type="subcellular location">
    <subcellularLocation>
        <location evidence="2">Cell inner membrane</location>
    </subcellularLocation>
</comment>
<evidence type="ECO:0000313" key="7">
    <source>
        <dbReference type="Proteomes" id="UP000326557"/>
    </source>
</evidence>
<comment type="cofactor">
    <cofactor evidence="1">
        <name>Mg(2+)</name>
        <dbReference type="ChEBI" id="CHEBI:18420"/>
    </cofactor>
</comment>
<dbReference type="Gene3D" id="3.30.70.270">
    <property type="match status" value="1"/>
</dbReference>
<gene>
    <name evidence="6" type="ORF">PS704_01820</name>
</gene>
<dbReference type="SUPFAM" id="SSF55073">
    <property type="entry name" value="Nucleotide cyclase"/>
    <property type="match status" value="1"/>
</dbReference>
<dbReference type="NCBIfam" id="TIGR00254">
    <property type="entry name" value="GGDEF"/>
    <property type="match status" value="1"/>
</dbReference>
<dbReference type="PROSITE" id="PS50887">
    <property type="entry name" value="GGDEF"/>
    <property type="match status" value="1"/>
</dbReference>
<evidence type="ECO:0000259" key="5">
    <source>
        <dbReference type="PROSITE" id="PS50887"/>
    </source>
</evidence>
<dbReference type="Pfam" id="PF00990">
    <property type="entry name" value="GGDEF"/>
    <property type="match status" value="1"/>
</dbReference>
<proteinExistence type="predicted"/>
<name>A0A5E7C1H4_PSEFL</name>
<dbReference type="SMART" id="SM00267">
    <property type="entry name" value="GGDEF"/>
    <property type="match status" value="1"/>
</dbReference>
<organism evidence="6 7">
    <name type="scientific">Pseudomonas fluorescens</name>
    <dbReference type="NCBI Taxonomy" id="294"/>
    <lineage>
        <taxon>Bacteria</taxon>
        <taxon>Pseudomonadati</taxon>
        <taxon>Pseudomonadota</taxon>
        <taxon>Gammaproteobacteria</taxon>
        <taxon>Pseudomonadales</taxon>
        <taxon>Pseudomonadaceae</taxon>
        <taxon>Pseudomonas</taxon>
    </lineage>
</organism>
<dbReference type="GO" id="GO:0005886">
    <property type="term" value="C:plasma membrane"/>
    <property type="evidence" value="ECO:0007669"/>
    <property type="project" value="UniProtKB-SubCell"/>
</dbReference>
<dbReference type="FunFam" id="3.30.70.270:FF:000001">
    <property type="entry name" value="Diguanylate cyclase domain protein"/>
    <property type="match status" value="1"/>
</dbReference>
<evidence type="ECO:0000256" key="1">
    <source>
        <dbReference type="ARBA" id="ARBA00001946"/>
    </source>
</evidence>
<evidence type="ECO:0000313" key="6">
    <source>
        <dbReference type="EMBL" id="VVN90181.1"/>
    </source>
</evidence>
<dbReference type="InterPro" id="IPR029787">
    <property type="entry name" value="Nucleotide_cyclase"/>
</dbReference>
<dbReference type="EC" id="2.7.7.65" evidence="3"/>
<reference evidence="6 7" key="1">
    <citation type="submission" date="2019-09" db="EMBL/GenBank/DDBJ databases">
        <authorList>
            <person name="Chandra G."/>
            <person name="Truman W A."/>
        </authorList>
    </citation>
    <scope>NUCLEOTIDE SEQUENCE [LARGE SCALE GENOMIC DNA]</scope>
    <source>
        <strain evidence="6">PS704</strain>
    </source>
</reference>
<dbReference type="Proteomes" id="UP000326557">
    <property type="component" value="Unassembled WGS sequence"/>
</dbReference>
<feature type="domain" description="GGDEF" evidence="5">
    <location>
        <begin position="177"/>
        <end position="308"/>
    </location>
</feature>
<dbReference type="InterPro" id="IPR043128">
    <property type="entry name" value="Rev_trsase/Diguanyl_cyclase"/>
</dbReference>
<dbReference type="PANTHER" id="PTHR45138">
    <property type="entry name" value="REGULATORY COMPONENTS OF SENSORY TRANSDUCTION SYSTEM"/>
    <property type="match status" value="1"/>
</dbReference>
<dbReference type="CDD" id="cd01949">
    <property type="entry name" value="GGDEF"/>
    <property type="match status" value="1"/>
</dbReference>
<dbReference type="RefSeq" id="WP_150637799.1">
    <property type="nucleotide sequence ID" value="NZ_CABVHP010000004.1"/>
</dbReference>
<accession>A0A5E7C1H4</accession>
<dbReference type="AlphaFoldDB" id="A0A5E7C1H4"/>
<dbReference type="GO" id="GO:0043709">
    <property type="term" value="P:cell adhesion involved in single-species biofilm formation"/>
    <property type="evidence" value="ECO:0007669"/>
    <property type="project" value="TreeGrafter"/>
</dbReference>
<dbReference type="InterPro" id="IPR000160">
    <property type="entry name" value="GGDEF_dom"/>
</dbReference>
<dbReference type="OrthoDB" id="9812260at2"/>
<evidence type="ECO:0000256" key="4">
    <source>
        <dbReference type="ARBA" id="ARBA00034247"/>
    </source>
</evidence>
<dbReference type="PANTHER" id="PTHR45138:SF9">
    <property type="entry name" value="DIGUANYLATE CYCLASE DGCM-RELATED"/>
    <property type="match status" value="1"/>
</dbReference>
<evidence type="ECO:0000256" key="3">
    <source>
        <dbReference type="ARBA" id="ARBA00012528"/>
    </source>
</evidence>
<evidence type="ECO:0000256" key="2">
    <source>
        <dbReference type="ARBA" id="ARBA00004533"/>
    </source>
</evidence>
<protein>
    <recommendedName>
        <fullName evidence="3">diguanylate cyclase</fullName>
        <ecNumber evidence="3">2.7.7.65</ecNumber>
    </recommendedName>
</protein>